<dbReference type="InterPro" id="IPR017853">
    <property type="entry name" value="GH"/>
</dbReference>
<dbReference type="InterPro" id="IPR016286">
    <property type="entry name" value="FUC_metazoa-typ"/>
</dbReference>
<name>A0A5C6DCR4_9BACT</name>
<sequence precursor="true">MKNAAFLKTLSLWMLMNGFAACSAQSLASEPTPNNLDASSTQETSQQRDARMKWWRDARFGMFVHWGLYSGLAGTWDGKPVGTRGGMEWIQQRVKADTNAYAEQAIPKFKPSEIFAAQWAKLAKNAGCKYLVFTTKHHDGFGLHDSKAGDFNAGHVLNRDLVREIVEACRSEGLKVGFYHSVIDWHHDQYTYAESKQLPHPLKGQPYPNGLRDHAKYQDYLHTQVDELLSNYGPVDVLWWDYSSQDFQGDEAWRANELMQLARARQPGIIMNNRLFRTPEAGWSGMGTAGFIAQLDSQYGDFITPEQHIPSTGMPGIDWETCMTMNTTWGFSDHDDAWKSDQTLIRNLVDIASKGGNYLLNIGPKGDGSIPQQSIDALQSIGKWMQINGEAIHGTTASPFATLPFDGRCTSKPGKLYLHLFDRPNDGRLLLPMTNPIRKAYLLSDPETTLSISVINTDNGQTIRLPDTEVNPLPAVVVAEIAGDVEVIVP</sequence>
<evidence type="ECO:0000256" key="1">
    <source>
        <dbReference type="ARBA" id="ARBA00004071"/>
    </source>
</evidence>
<dbReference type="Gene3D" id="2.60.40.1180">
    <property type="entry name" value="Golgi alpha-mannosidase II"/>
    <property type="match status" value="1"/>
</dbReference>
<evidence type="ECO:0000256" key="4">
    <source>
        <dbReference type="ARBA" id="ARBA00022729"/>
    </source>
</evidence>
<dbReference type="OrthoDB" id="107551at2"/>
<comment type="caution">
    <text evidence="10">The sequence shown here is derived from an EMBL/GenBank/DDBJ whole genome shotgun (WGS) entry which is preliminary data.</text>
</comment>
<evidence type="ECO:0000256" key="5">
    <source>
        <dbReference type="ARBA" id="ARBA00022801"/>
    </source>
</evidence>
<evidence type="ECO:0000256" key="7">
    <source>
        <dbReference type="PIRSR" id="PIRSR001092-1"/>
    </source>
</evidence>
<dbReference type="EMBL" id="SJPV01000007">
    <property type="protein sequence ID" value="TWU35023.1"/>
    <property type="molecule type" value="Genomic_DNA"/>
</dbReference>
<feature type="chain" id="PRO_5023009303" description="alpha-L-fucosidase" evidence="8">
    <location>
        <begin position="29"/>
        <end position="490"/>
    </location>
</feature>
<dbReference type="GO" id="GO:0006004">
    <property type="term" value="P:fucose metabolic process"/>
    <property type="evidence" value="ECO:0007669"/>
    <property type="project" value="InterPro"/>
</dbReference>
<keyword evidence="6" id="KW-0326">Glycosidase</keyword>
<evidence type="ECO:0000256" key="6">
    <source>
        <dbReference type="ARBA" id="ARBA00023295"/>
    </source>
</evidence>
<feature type="site" description="May be important for catalysis" evidence="7">
    <location>
        <position position="322"/>
    </location>
</feature>
<dbReference type="RefSeq" id="WP_146528437.1">
    <property type="nucleotide sequence ID" value="NZ_SJPV01000007.1"/>
</dbReference>
<dbReference type="GO" id="GO:0005764">
    <property type="term" value="C:lysosome"/>
    <property type="evidence" value="ECO:0007669"/>
    <property type="project" value="TreeGrafter"/>
</dbReference>
<dbReference type="PANTHER" id="PTHR10030:SF37">
    <property type="entry name" value="ALPHA-L-FUCOSIDASE-RELATED"/>
    <property type="match status" value="1"/>
</dbReference>
<reference evidence="10 11" key="1">
    <citation type="submission" date="2019-02" db="EMBL/GenBank/DDBJ databases">
        <title>Deep-cultivation of Planctomycetes and their phenomic and genomic characterization uncovers novel biology.</title>
        <authorList>
            <person name="Wiegand S."/>
            <person name="Jogler M."/>
            <person name="Boedeker C."/>
            <person name="Pinto D."/>
            <person name="Vollmers J."/>
            <person name="Rivas-Marin E."/>
            <person name="Kohn T."/>
            <person name="Peeters S.H."/>
            <person name="Heuer A."/>
            <person name="Rast P."/>
            <person name="Oberbeckmann S."/>
            <person name="Bunk B."/>
            <person name="Jeske O."/>
            <person name="Meyerdierks A."/>
            <person name="Storesund J.E."/>
            <person name="Kallscheuer N."/>
            <person name="Luecker S."/>
            <person name="Lage O.M."/>
            <person name="Pohl T."/>
            <person name="Merkel B.J."/>
            <person name="Hornburger P."/>
            <person name="Mueller R.-W."/>
            <person name="Bruemmer F."/>
            <person name="Labrenz M."/>
            <person name="Spormann A.M."/>
            <person name="Op Den Camp H."/>
            <person name="Overmann J."/>
            <person name="Amann R."/>
            <person name="Jetten M.S.M."/>
            <person name="Mascher T."/>
            <person name="Medema M.H."/>
            <person name="Devos D.P."/>
            <person name="Kaster A.-K."/>
            <person name="Ovreas L."/>
            <person name="Rohde M."/>
            <person name="Galperin M.Y."/>
            <person name="Jogler C."/>
        </authorList>
    </citation>
    <scope>NUCLEOTIDE SEQUENCE [LARGE SCALE GENOMIC DNA]</scope>
    <source>
        <strain evidence="10 11">Poly41</strain>
    </source>
</reference>
<dbReference type="GO" id="GO:0016139">
    <property type="term" value="P:glycoside catabolic process"/>
    <property type="evidence" value="ECO:0007669"/>
    <property type="project" value="TreeGrafter"/>
</dbReference>
<dbReference type="SMART" id="SM00812">
    <property type="entry name" value="Alpha_L_fucos"/>
    <property type="match status" value="1"/>
</dbReference>
<dbReference type="GO" id="GO:0004560">
    <property type="term" value="F:alpha-L-fucosidase activity"/>
    <property type="evidence" value="ECO:0007669"/>
    <property type="project" value="InterPro"/>
</dbReference>
<evidence type="ECO:0000313" key="11">
    <source>
        <dbReference type="Proteomes" id="UP000319143"/>
    </source>
</evidence>
<evidence type="ECO:0000313" key="10">
    <source>
        <dbReference type="EMBL" id="TWU35023.1"/>
    </source>
</evidence>
<evidence type="ECO:0000256" key="2">
    <source>
        <dbReference type="ARBA" id="ARBA00007951"/>
    </source>
</evidence>
<feature type="signal peptide" evidence="8">
    <location>
        <begin position="1"/>
        <end position="28"/>
    </location>
</feature>
<dbReference type="EC" id="3.2.1.51" evidence="3"/>
<protein>
    <recommendedName>
        <fullName evidence="3">alpha-L-fucosidase</fullName>
        <ecNumber evidence="3">3.2.1.51</ecNumber>
    </recommendedName>
</protein>
<dbReference type="PIRSF" id="PIRSF001092">
    <property type="entry name" value="Alpha-L-fucosidase"/>
    <property type="match status" value="1"/>
</dbReference>
<comment type="similarity">
    <text evidence="2">Belongs to the glycosyl hydrolase 29 family.</text>
</comment>
<keyword evidence="5" id="KW-0378">Hydrolase</keyword>
<dbReference type="PANTHER" id="PTHR10030">
    <property type="entry name" value="ALPHA-L-FUCOSIDASE"/>
    <property type="match status" value="1"/>
</dbReference>
<comment type="function">
    <text evidence="1">Alpha-L-fucosidase is responsible for hydrolyzing the alpha-1,6-linked fucose joined to the reducing-end N-acetylglucosamine of the carbohydrate moieties of glycoproteins.</text>
</comment>
<dbReference type="AlphaFoldDB" id="A0A5C6DCR4"/>
<dbReference type="Pfam" id="PF01120">
    <property type="entry name" value="Alpha_L_fucos"/>
    <property type="match status" value="1"/>
</dbReference>
<proteinExistence type="inferred from homology"/>
<dbReference type="InterPro" id="IPR000933">
    <property type="entry name" value="Glyco_hydro_29"/>
</dbReference>
<dbReference type="Proteomes" id="UP000319143">
    <property type="component" value="Unassembled WGS sequence"/>
</dbReference>
<organism evidence="10 11">
    <name type="scientific">Novipirellula artificiosorum</name>
    <dbReference type="NCBI Taxonomy" id="2528016"/>
    <lineage>
        <taxon>Bacteria</taxon>
        <taxon>Pseudomonadati</taxon>
        <taxon>Planctomycetota</taxon>
        <taxon>Planctomycetia</taxon>
        <taxon>Pirellulales</taxon>
        <taxon>Pirellulaceae</taxon>
        <taxon>Novipirellula</taxon>
    </lineage>
</organism>
<dbReference type="PROSITE" id="PS51257">
    <property type="entry name" value="PROKAR_LIPOPROTEIN"/>
    <property type="match status" value="1"/>
</dbReference>
<keyword evidence="4 8" id="KW-0732">Signal</keyword>
<accession>A0A5C6DCR4</accession>
<evidence type="ECO:0000256" key="8">
    <source>
        <dbReference type="SAM" id="SignalP"/>
    </source>
</evidence>
<keyword evidence="11" id="KW-1185">Reference proteome</keyword>
<dbReference type="InterPro" id="IPR013780">
    <property type="entry name" value="Glyco_hydro_b"/>
</dbReference>
<dbReference type="Gene3D" id="3.20.20.80">
    <property type="entry name" value="Glycosidases"/>
    <property type="match status" value="1"/>
</dbReference>
<feature type="domain" description="Glycoside hydrolase family 29 N-terminal" evidence="9">
    <location>
        <begin position="41"/>
        <end position="390"/>
    </location>
</feature>
<dbReference type="InterPro" id="IPR057739">
    <property type="entry name" value="Glyco_hydro_29_N"/>
</dbReference>
<dbReference type="SUPFAM" id="SSF51445">
    <property type="entry name" value="(Trans)glycosidases"/>
    <property type="match status" value="1"/>
</dbReference>
<evidence type="ECO:0000259" key="9">
    <source>
        <dbReference type="Pfam" id="PF01120"/>
    </source>
</evidence>
<evidence type="ECO:0000256" key="3">
    <source>
        <dbReference type="ARBA" id="ARBA00012662"/>
    </source>
</evidence>
<gene>
    <name evidence="10" type="ORF">Poly41_41670</name>
</gene>